<dbReference type="SMART" id="SM00530">
    <property type="entry name" value="HTH_XRE"/>
    <property type="match status" value="1"/>
</dbReference>
<gene>
    <name evidence="2" type="ORF">MNBD_GAMMA12-3906</name>
</gene>
<dbReference type="Gene3D" id="1.10.260.40">
    <property type="entry name" value="lambda repressor-like DNA-binding domains"/>
    <property type="match status" value="1"/>
</dbReference>
<sequence>MIPITTIKALGQVLARYRKDQGLSQTQVADMFRMTQPTLSQLERGATGIKLETLFKVLSALELEVNILPRKHESEKELW</sequence>
<dbReference type="CDD" id="cd00093">
    <property type="entry name" value="HTH_XRE"/>
    <property type="match status" value="1"/>
</dbReference>
<name>A0A3B0Y7A9_9ZZZZ</name>
<accession>A0A3B0Y7A9</accession>
<reference evidence="2" key="1">
    <citation type="submission" date="2018-06" db="EMBL/GenBank/DDBJ databases">
        <authorList>
            <person name="Zhirakovskaya E."/>
        </authorList>
    </citation>
    <scope>NUCLEOTIDE SEQUENCE</scope>
</reference>
<dbReference type="InterPro" id="IPR001387">
    <property type="entry name" value="Cro/C1-type_HTH"/>
</dbReference>
<dbReference type="Pfam" id="PF01381">
    <property type="entry name" value="HTH_3"/>
    <property type="match status" value="1"/>
</dbReference>
<organism evidence="2">
    <name type="scientific">hydrothermal vent metagenome</name>
    <dbReference type="NCBI Taxonomy" id="652676"/>
    <lineage>
        <taxon>unclassified sequences</taxon>
        <taxon>metagenomes</taxon>
        <taxon>ecological metagenomes</taxon>
    </lineage>
</organism>
<evidence type="ECO:0000259" key="1">
    <source>
        <dbReference type="PROSITE" id="PS50943"/>
    </source>
</evidence>
<dbReference type="EMBL" id="UOFL01000016">
    <property type="protein sequence ID" value="VAW71252.1"/>
    <property type="molecule type" value="Genomic_DNA"/>
</dbReference>
<protein>
    <recommendedName>
        <fullName evidence="1">HTH cro/C1-type domain-containing protein</fullName>
    </recommendedName>
</protein>
<dbReference type="AlphaFoldDB" id="A0A3B0Y7A9"/>
<evidence type="ECO:0000313" key="2">
    <source>
        <dbReference type="EMBL" id="VAW71252.1"/>
    </source>
</evidence>
<dbReference type="SUPFAM" id="SSF47413">
    <property type="entry name" value="lambda repressor-like DNA-binding domains"/>
    <property type="match status" value="1"/>
</dbReference>
<dbReference type="PROSITE" id="PS50943">
    <property type="entry name" value="HTH_CROC1"/>
    <property type="match status" value="1"/>
</dbReference>
<proteinExistence type="predicted"/>
<dbReference type="InterPro" id="IPR010982">
    <property type="entry name" value="Lambda_DNA-bd_dom_sf"/>
</dbReference>
<feature type="domain" description="HTH cro/C1-type" evidence="1">
    <location>
        <begin position="14"/>
        <end position="68"/>
    </location>
</feature>
<dbReference type="GO" id="GO:0003677">
    <property type="term" value="F:DNA binding"/>
    <property type="evidence" value="ECO:0007669"/>
    <property type="project" value="InterPro"/>
</dbReference>